<protein>
    <recommendedName>
        <fullName evidence="6">Mutator family transposase</fullName>
    </recommendedName>
</protein>
<evidence type="ECO:0000313" key="7">
    <source>
        <dbReference type="EMBL" id="GAA2339188.1"/>
    </source>
</evidence>
<dbReference type="EMBL" id="BAAARV010000019">
    <property type="protein sequence ID" value="GAA2339188.1"/>
    <property type="molecule type" value="Genomic_DNA"/>
</dbReference>
<evidence type="ECO:0000256" key="6">
    <source>
        <dbReference type="RuleBase" id="RU365089"/>
    </source>
</evidence>
<accession>A0ABN3FWK7</accession>
<evidence type="ECO:0000256" key="5">
    <source>
        <dbReference type="ARBA" id="ARBA00023172"/>
    </source>
</evidence>
<sequence>MRAKTVLTDVDPVEVAVPRDRQGTFEPAIVRKRQRRLSGVEDMVLLLSAKGLTTGEISAHLAEVYGAPVDVPGLQQDLVEAVNDAGDQFPSHLASAVDGTEDFLGLAV</sequence>
<gene>
    <name evidence="7" type="ORF">GCM10010170_021110</name>
</gene>
<evidence type="ECO:0000256" key="3">
    <source>
        <dbReference type="ARBA" id="ARBA00022578"/>
    </source>
</evidence>
<evidence type="ECO:0000313" key="8">
    <source>
        <dbReference type="Proteomes" id="UP001501444"/>
    </source>
</evidence>
<evidence type="ECO:0000256" key="2">
    <source>
        <dbReference type="ARBA" id="ARBA00010961"/>
    </source>
</evidence>
<comment type="caution">
    <text evidence="7">The sequence shown here is derived from an EMBL/GenBank/DDBJ whole genome shotgun (WGS) entry which is preliminary data.</text>
</comment>
<keyword evidence="8" id="KW-1185">Reference proteome</keyword>
<dbReference type="Proteomes" id="UP001501444">
    <property type="component" value="Unassembled WGS sequence"/>
</dbReference>
<keyword evidence="4 6" id="KW-0238">DNA-binding</keyword>
<keyword evidence="3 6" id="KW-0815">Transposition</keyword>
<comment type="similarity">
    <text evidence="2 6">Belongs to the transposase mutator family.</text>
</comment>
<comment type="function">
    <text evidence="1 6">Required for the transposition of the insertion element.</text>
</comment>
<name>A0ABN3FWK7_9ACTN</name>
<dbReference type="InterPro" id="IPR001207">
    <property type="entry name" value="Transposase_mutator"/>
</dbReference>
<keyword evidence="6" id="KW-0814">Transposable element</keyword>
<organism evidence="7 8">
    <name type="scientific">Dactylosporangium salmoneum</name>
    <dbReference type="NCBI Taxonomy" id="53361"/>
    <lineage>
        <taxon>Bacteria</taxon>
        <taxon>Bacillati</taxon>
        <taxon>Actinomycetota</taxon>
        <taxon>Actinomycetes</taxon>
        <taxon>Micromonosporales</taxon>
        <taxon>Micromonosporaceae</taxon>
        <taxon>Dactylosporangium</taxon>
    </lineage>
</organism>
<keyword evidence="5 6" id="KW-0233">DNA recombination</keyword>
<dbReference type="Pfam" id="PF00872">
    <property type="entry name" value="Transposase_mut"/>
    <property type="match status" value="1"/>
</dbReference>
<proteinExistence type="inferred from homology"/>
<dbReference type="PANTHER" id="PTHR33217">
    <property type="entry name" value="TRANSPOSASE FOR INSERTION SEQUENCE ELEMENT IS1081"/>
    <property type="match status" value="1"/>
</dbReference>
<evidence type="ECO:0000256" key="1">
    <source>
        <dbReference type="ARBA" id="ARBA00002190"/>
    </source>
</evidence>
<reference evidence="7 8" key="1">
    <citation type="journal article" date="2019" name="Int. J. Syst. Evol. Microbiol.">
        <title>The Global Catalogue of Microorganisms (GCM) 10K type strain sequencing project: providing services to taxonomists for standard genome sequencing and annotation.</title>
        <authorList>
            <consortium name="The Broad Institute Genomics Platform"/>
            <consortium name="The Broad Institute Genome Sequencing Center for Infectious Disease"/>
            <person name="Wu L."/>
            <person name="Ma J."/>
        </authorList>
    </citation>
    <scope>NUCLEOTIDE SEQUENCE [LARGE SCALE GENOMIC DNA]</scope>
    <source>
        <strain evidence="7 8">JCM 3272</strain>
    </source>
</reference>
<dbReference type="PANTHER" id="PTHR33217:SF8">
    <property type="entry name" value="MUTATOR FAMILY TRANSPOSASE"/>
    <property type="match status" value="1"/>
</dbReference>
<evidence type="ECO:0000256" key="4">
    <source>
        <dbReference type="ARBA" id="ARBA00023125"/>
    </source>
</evidence>